<dbReference type="EMBL" id="JACJSW010000025">
    <property type="protein sequence ID" value="MBD2620393.1"/>
    <property type="molecule type" value="Genomic_DNA"/>
</dbReference>
<reference evidence="1 2" key="1">
    <citation type="journal article" date="2020" name="ISME J.">
        <title>Comparative genomics reveals insights into cyanobacterial evolution and habitat adaptation.</title>
        <authorList>
            <person name="Chen M.Y."/>
            <person name="Teng W.K."/>
            <person name="Zhao L."/>
            <person name="Hu C.X."/>
            <person name="Zhou Y.K."/>
            <person name="Han B.P."/>
            <person name="Song L.R."/>
            <person name="Shu W.S."/>
        </authorList>
    </citation>
    <scope>NUCLEOTIDE SEQUENCE [LARGE SCALE GENOMIC DNA]</scope>
    <source>
        <strain evidence="1 2">FACHB-1344</strain>
    </source>
</reference>
<comment type="caution">
    <text evidence="1">The sequence shown here is derived from an EMBL/GenBank/DDBJ whole genome shotgun (WGS) entry which is preliminary data.</text>
</comment>
<gene>
    <name evidence="1" type="ORF">H6G48_01220</name>
</gene>
<feature type="non-terminal residue" evidence="1">
    <location>
        <position position="93"/>
    </location>
</feature>
<protein>
    <submittedName>
        <fullName evidence="1">Uncharacterized protein</fullName>
    </submittedName>
</protein>
<organism evidence="1 2">
    <name type="scientific">Microcystis flos-aquae FACHB-1344</name>
    <dbReference type="NCBI Taxonomy" id="2692899"/>
    <lineage>
        <taxon>Bacteria</taxon>
        <taxon>Bacillati</taxon>
        <taxon>Cyanobacteriota</taxon>
        <taxon>Cyanophyceae</taxon>
        <taxon>Oscillatoriophycideae</taxon>
        <taxon>Chroococcales</taxon>
        <taxon>Microcystaceae</taxon>
        <taxon>Microcystis</taxon>
    </lineage>
</organism>
<name>A0ABR8HLV0_9CHRO</name>
<evidence type="ECO:0000313" key="2">
    <source>
        <dbReference type="Proteomes" id="UP000636187"/>
    </source>
</evidence>
<accession>A0ABR8HLV0</accession>
<sequence>MELRGIERSKEIGALENGFLRETMRKGVSSKKTVFWTCRLLIFVQPGLTVLELLNTKNDYPALSTFTFVSCWIGFALDKSIVSMRDLSARLKM</sequence>
<dbReference type="Proteomes" id="UP000636187">
    <property type="component" value="Unassembled WGS sequence"/>
</dbReference>
<evidence type="ECO:0000313" key="1">
    <source>
        <dbReference type="EMBL" id="MBD2620393.1"/>
    </source>
</evidence>
<keyword evidence="2" id="KW-1185">Reference proteome</keyword>
<proteinExistence type="predicted"/>